<dbReference type="SMART" id="SM00414">
    <property type="entry name" value="H2A"/>
    <property type="match status" value="1"/>
</dbReference>
<evidence type="ECO:0000256" key="8">
    <source>
        <dbReference type="RuleBase" id="RU003767"/>
    </source>
</evidence>
<keyword evidence="6 8" id="KW-0539">Nucleus</keyword>
<comment type="subcellular location">
    <subcellularLocation>
        <location evidence="2">Chromosome</location>
    </subcellularLocation>
    <subcellularLocation>
        <location evidence="1 8">Nucleus</location>
    </subcellularLocation>
</comment>
<keyword evidence="5 8" id="KW-0238">DNA-binding</keyword>
<evidence type="ECO:0000259" key="9">
    <source>
        <dbReference type="Pfam" id="PF00125"/>
    </source>
</evidence>
<evidence type="ECO:0000256" key="2">
    <source>
        <dbReference type="ARBA" id="ARBA00004286"/>
    </source>
</evidence>
<proteinExistence type="inferred from homology"/>
<dbReference type="InterPro" id="IPR032454">
    <property type="entry name" value="Histone_H2A_C"/>
</dbReference>
<dbReference type="GeneID" id="100371724"/>
<dbReference type="InterPro" id="IPR007125">
    <property type="entry name" value="H2A/H2B/H3"/>
</dbReference>
<protein>
    <recommendedName>
        <fullName evidence="8">Histone H2A</fullName>
    </recommendedName>
</protein>
<name>A0ABM0GRB6_SACKO</name>
<evidence type="ECO:0000259" key="10">
    <source>
        <dbReference type="Pfam" id="PF16211"/>
    </source>
</evidence>
<dbReference type="PROSITE" id="PS00046">
    <property type="entry name" value="HISTONE_H2A"/>
    <property type="match status" value="1"/>
</dbReference>
<evidence type="ECO:0000256" key="4">
    <source>
        <dbReference type="ARBA" id="ARBA00022454"/>
    </source>
</evidence>
<organism evidence="11 12">
    <name type="scientific">Saccoglossus kowalevskii</name>
    <name type="common">Acorn worm</name>
    <dbReference type="NCBI Taxonomy" id="10224"/>
    <lineage>
        <taxon>Eukaryota</taxon>
        <taxon>Metazoa</taxon>
        <taxon>Hemichordata</taxon>
        <taxon>Enteropneusta</taxon>
        <taxon>Harrimaniidae</taxon>
        <taxon>Saccoglossus</taxon>
    </lineage>
</organism>
<dbReference type="SUPFAM" id="SSF47113">
    <property type="entry name" value="Histone-fold"/>
    <property type="match status" value="1"/>
</dbReference>
<feature type="domain" description="Histone H2A C-terminal" evidence="10">
    <location>
        <begin position="89"/>
        <end position="121"/>
    </location>
</feature>
<dbReference type="InterPro" id="IPR032458">
    <property type="entry name" value="Histone_H2A_CS"/>
</dbReference>
<comment type="similarity">
    <text evidence="3 8">Belongs to the histone H2A family.</text>
</comment>
<sequence>MSGRGIHKRAKRITRSSRAGLQFPVSRFHRYLRQGNYAKHIGNGAAIYMAAVLEYLTAEVLELAGNATRDNKKARIIPRFLMLAVRKDEELNKLLYGVTISKGGVVPNIIPILLRKKTSRKVKSSV</sequence>
<evidence type="ECO:0000256" key="5">
    <source>
        <dbReference type="ARBA" id="ARBA00023125"/>
    </source>
</evidence>
<dbReference type="InterPro" id="IPR002119">
    <property type="entry name" value="Histone_H2A"/>
</dbReference>
<dbReference type="InterPro" id="IPR009072">
    <property type="entry name" value="Histone-fold"/>
</dbReference>
<gene>
    <name evidence="12" type="primary">LOC100371724</name>
</gene>
<dbReference type="Gene3D" id="1.10.20.10">
    <property type="entry name" value="Histone, subunit A"/>
    <property type="match status" value="1"/>
</dbReference>
<evidence type="ECO:0000256" key="6">
    <source>
        <dbReference type="ARBA" id="ARBA00023242"/>
    </source>
</evidence>
<evidence type="ECO:0000313" key="12">
    <source>
        <dbReference type="RefSeq" id="XP_002735597.1"/>
    </source>
</evidence>
<reference evidence="12" key="1">
    <citation type="submission" date="2025-08" db="UniProtKB">
        <authorList>
            <consortium name="RefSeq"/>
        </authorList>
    </citation>
    <scope>IDENTIFICATION</scope>
    <source>
        <tissue evidence="12">Testes</tissue>
    </source>
</reference>
<dbReference type="RefSeq" id="XP_002735597.1">
    <property type="nucleotide sequence ID" value="XM_002735551.1"/>
</dbReference>
<evidence type="ECO:0000256" key="1">
    <source>
        <dbReference type="ARBA" id="ARBA00004123"/>
    </source>
</evidence>
<dbReference type="Pfam" id="PF16211">
    <property type="entry name" value="Histone_H2A_C"/>
    <property type="match status" value="1"/>
</dbReference>
<dbReference type="PANTHER" id="PTHR23430">
    <property type="entry name" value="HISTONE H2A"/>
    <property type="match status" value="1"/>
</dbReference>
<dbReference type="CDD" id="cd00074">
    <property type="entry name" value="HFD_H2A"/>
    <property type="match status" value="1"/>
</dbReference>
<evidence type="ECO:0000256" key="7">
    <source>
        <dbReference type="ARBA" id="ARBA00023269"/>
    </source>
</evidence>
<evidence type="ECO:0000256" key="3">
    <source>
        <dbReference type="ARBA" id="ARBA00010691"/>
    </source>
</evidence>
<keyword evidence="11" id="KW-1185">Reference proteome</keyword>
<comment type="subunit">
    <text evidence="8">The nucleosome is a histone octamer containing two molecules each of H2A, H2B, H3 and H4 assembled in one H3-H4 heterotetramer and two H2A-H2B heterodimers. The octamer wraps approximately 147 bp of DNA.</text>
</comment>
<keyword evidence="4 8" id="KW-0158">Chromosome</keyword>
<keyword evidence="7 8" id="KW-0544">Nucleosome core</keyword>
<accession>A0ABM0GRB6</accession>
<feature type="domain" description="Core Histone H2A/H2B/H3" evidence="9">
    <location>
        <begin position="7"/>
        <end position="86"/>
    </location>
</feature>
<dbReference type="Proteomes" id="UP000694865">
    <property type="component" value="Unplaced"/>
</dbReference>
<dbReference type="Pfam" id="PF00125">
    <property type="entry name" value="Histone"/>
    <property type="match status" value="1"/>
</dbReference>
<evidence type="ECO:0000313" key="11">
    <source>
        <dbReference type="Proteomes" id="UP000694865"/>
    </source>
</evidence>
<dbReference type="PRINTS" id="PR00620">
    <property type="entry name" value="HISTONEH2A"/>
</dbReference>